<dbReference type="InterPro" id="IPR009057">
    <property type="entry name" value="Homeodomain-like_sf"/>
</dbReference>
<evidence type="ECO:0000256" key="5">
    <source>
        <dbReference type="SAM" id="MobiDB-lite"/>
    </source>
</evidence>
<evidence type="ECO:0000256" key="3">
    <source>
        <dbReference type="ARBA" id="ARBA00023163"/>
    </source>
</evidence>
<evidence type="ECO:0000256" key="4">
    <source>
        <dbReference type="PROSITE-ProRule" id="PRU00335"/>
    </source>
</evidence>
<accession>A0ABS2U0V2</accession>
<keyword evidence="2 4" id="KW-0238">DNA-binding</keyword>
<feature type="domain" description="HTH tetR-type" evidence="6">
    <location>
        <begin position="49"/>
        <end position="108"/>
    </location>
</feature>
<keyword evidence="8" id="KW-1185">Reference proteome</keyword>
<proteinExistence type="predicted"/>
<dbReference type="Gene3D" id="1.10.357.10">
    <property type="entry name" value="Tetracycline Repressor, domain 2"/>
    <property type="match status" value="1"/>
</dbReference>
<organism evidence="7 8">
    <name type="scientific">Actinacidiphila acididurans</name>
    <dbReference type="NCBI Taxonomy" id="2784346"/>
    <lineage>
        <taxon>Bacteria</taxon>
        <taxon>Bacillati</taxon>
        <taxon>Actinomycetota</taxon>
        <taxon>Actinomycetes</taxon>
        <taxon>Kitasatosporales</taxon>
        <taxon>Streptomycetaceae</taxon>
        <taxon>Actinacidiphila</taxon>
    </lineage>
</organism>
<dbReference type="Proteomes" id="UP000749040">
    <property type="component" value="Unassembled WGS sequence"/>
</dbReference>
<evidence type="ECO:0000313" key="7">
    <source>
        <dbReference type="EMBL" id="MBM9509239.1"/>
    </source>
</evidence>
<evidence type="ECO:0000256" key="1">
    <source>
        <dbReference type="ARBA" id="ARBA00023015"/>
    </source>
</evidence>
<comment type="caution">
    <text evidence="7">The sequence shown here is derived from an EMBL/GenBank/DDBJ whole genome shotgun (WGS) entry which is preliminary data.</text>
</comment>
<dbReference type="Pfam" id="PF00440">
    <property type="entry name" value="TetR_N"/>
    <property type="match status" value="1"/>
</dbReference>
<name>A0ABS2U0V2_9ACTN</name>
<evidence type="ECO:0000259" key="6">
    <source>
        <dbReference type="PROSITE" id="PS50977"/>
    </source>
</evidence>
<dbReference type="PROSITE" id="PS50977">
    <property type="entry name" value="HTH_TETR_2"/>
    <property type="match status" value="1"/>
</dbReference>
<gene>
    <name evidence="7" type="ORF">ITX44_32770</name>
</gene>
<evidence type="ECO:0000256" key="2">
    <source>
        <dbReference type="ARBA" id="ARBA00023125"/>
    </source>
</evidence>
<dbReference type="PRINTS" id="PR00455">
    <property type="entry name" value="HTHTETR"/>
</dbReference>
<keyword evidence="3" id="KW-0804">Transcription</keyword>
<dbReference type="SUPFAM" id="SSF46689">
    <property type="entry name" value="Homeodomain-like"/>
    <property type="match status" value="1"/>
</dbReference>
<dbReference type="PANTHER" id="PTHR47506:SF1">
    <property type="entry name" value="HTH-TYPE TRANSCRIPTIONAL REGULATOR YJDC"/>
    <property type="match status" value="1"/>
</dbReference>
<protein>
    <submittedName>
        <fullName evidence="7">TetR/AcrR family transcriptional regulator</fullName>
    </submittedName>
</protein>
<feature type="region of interest" description="Disordered" evidence="5">
    <location>
        <begin position="1"/>
        <end position="31"/>
    </location>
</feature>
<dbReference type="RefSeq" id="WP_205362010.1">
    <property type="nucleotide sequence ID" value="NZ_JADKYB010000023.1"/>
</dbReference>
<dbReference type="InterPro" id="IPR001647">
    <property type="entry name" value="HTH_TetR"/>
</dbReference>
<evidence type="ECO:0000313" key="8">
    <source>
        <dbReference type="Proteomes" id="UP000749040"/>
    </source>
</evidence>
<reference evidence="7 8" key="1">
    <citation type="submission" date="2021-01" db="EMBL/GenBank/DDBJ databases">
        <title>Streptomyces acididurans sp. nov., isolated from a peat swamp forest soil.</title>
        <authorList>
            <person name="Chantavorakit T."/>
            <person name="Duangmal K."/>
        </authorList>
    </citation>
    <scope>NUCLEOTIDE SEQUENCE [LARGE SCALE GENOMIC DNA]</scope>
    <source>
        <strain evidence="7 8">KK5PA1</strain>
    </source>
</reference>
<sequence length="238" mass="24516">MSSTTPSSRRPAAGAETTSRAGGGTPGTPRAAEERLAPAAAAGGTAVKTSSRDRLLDAAADLFYRQGVGIGIDALCKAAGVSKRSMYQLFGSKDDMLAAALDRQQARIGARLMPPRGAPADPRARLLYVFERLEEIAGLPDYWGCPYLATQVELKDPAHPASVVAAGAKQRITDFFRAEAERAGAADPDLLARRLTLVYDGGAARAGIKADALDGLAVSTAAALLDAAGVTGPPVPSD</sequence>
<dbReference type="InterPro" id="IPR036271">
    <property type="entry name" value="Tet_transcr_reg_TetR-rel_C_sf"/>
</dbReference>
<keyword evidence="1" id="KW-0805">Transcription regulation</keyword>
<dbReference type="PANTHER" id="PTHR47506">
    <property type="entry name" value="TRANSCRIPTIONAL REGULATORY PROTEIN"/>
    <property type="match status" value="1"/>
</dbReference>
<feature type="DNA-binding region" description="H-T-H motif" evidence="4">
    <location>
        <begin position="71"/>
        <end position="90"/>
    </location>
</feature>
<dbReference type="EMBL" id="JADKYB010000023">
    <property type="protein sequence ID" value="MBM9509239.1"/>
    <property type="molecule type" value="Genomic_DNA"/>
</dbReference>
<dbReference type="SUPFAM" id="SSF48498">
    <property type="entry name" value="Tetracyclin repressor-like, C-terminal domain"/>
    <property type="match status" value="1"/>
</dbReference>